<keyword evidence="3" id="KW-0804">Transcription</keyword>
<dbReference type="InterPro" id="IPR021740">
    <property type="entry name" value="Velvet"/>
</dbReference>
<proteinExistence type="predicted"/>
<evidence type="ECO:0000256" key="3">
    <source>
        <dbReference type="ARBA" id="ARBA00023163"/>
    </source>
</evidence>
<dbReference type="PROSITE" id="PS51821">
    <property type="entry name" value="VELVET"/>
    <property type="match status" value="1"/>
</dbReference>
<evidence type="ECO:0000256" key="2">
    <source>
        <dbReference type="ARBA" id="ARBA00023015"/>
    </source>
</evidence>
<comment type="subcellular location">
    <subcellularLocation>
        <location evidence="1">Nucleus</location>
    </subcellularLocation>
</comment>
<dbReference type="GO" id="GO:0005634">
    <property type="term" value="C:nucleus"/>
    <property type="evidence" value="ECO:0007669"/>
    <property type="project" value="UniProtKB-SubCell"/>
</dbReference>
<keyword evidence="4" id="KW-0539">Nucleus</keyword>
<evidence type="ECO:0000313" key="7">
    <source>
        <dbReference type="EMBL" id="KNC97853.1"/>
    </source>
</evidence>
<reference evidence="7 8" key="1">
    <citation type="submission" date="2009-08" db="EMBL/GenBank/DDBJ databases">
        <title>The Genome Sequence of Spizellomyces punctatus strain DAOM BR117.</title>
        <authorList>
            <consortium name="The Broad Institute Genome Sequencing Platform"/>
            <person name="Russ C."/>
            <person name="Cuomo C."/>
            <person name="Shea T."/>
            <person name="Young S.K."/>
            <person name="Zeng Q."/>
            <person name="Koehrsen M."/>
            <person name="Haas B."/>
            <person name="Borodovsky M."/>
            <person name="Guigo R."/>
            <person name="Alvarado L."/>
            <person name="Berlin A."/>
            <person name="Bochicchio J."/>
            <person name="Borenstein D."/>
            <person name="Chapman S."/>
            <person name="Chen Z."/>
            <person name="Engels R."/>
            <person name="Freedman E."/>
            <person name="Gellesch M."/>
            <person name="Goldberg J."/>
            <person name="Griggs A."/>
            <person name="Gujja S."/>
            <person name="Heiman D."/>
            <person name="Hepburn T."/>
            <person name="Howarth C."/>
            <person name="Jen D."/>
            <person name="Larson L."/>
            <person name="Lewis B."/>
            <person name="Mehta T."/>
            <person name="Park D."/>
            <person name="Pearson M."/>
            <person name="Roberts A."/>
            <person name="Saif S."/>
            <person name="Shenoy N."/>
            <person name="Sisk P."/>
            <person name="Stolte C."/>
            <person name="Sykes S."/>
            <person name="Thomson T."/>
            <person name="Walk T."/>
            <person name="White J."/>
            <person name="Yandava C."/>
            <person name="Burger G."/>
            <person name="Gray M.W."/>
            <person name="Holland P.W.H."/>
            <person name="King N."/>
            <person name="Lang F.B.F."/>
            <person name="Roger A.J."/>
            <person name="Ruiz-Trillo I."/>
            <person name="Lander E."/>
            <person name="Nusbaum C."/>
        </authorList>
    </citation>
    <scope>NUCLEOTIDE SEQUENCE [LARGE SCALE GENOMIC DNA]</scope>
    <source>
        <strain evidence="7 8">DAOM BR117</strain>
    </source>
</reference>
<evidence type="ECO:0000256" key="4">
    <source>
        <dbReference type="ARBA" id="ARBA00023242"/>
    </source>
</evidence>
<dbReference type="EMBL" id="KQ257462">
    <property type="protein sequence ID" value="KNC97853.1"/>
    <property type="molecule type" value="Genomic_DNA"/>
</dbReference>
<dbReference type="Pfam" id="PF11754">
    <property type="entry name" value="Velvet"/>
    <property type="match status" value="1"/>
</dbReference>
<keyword evidence="2" id="KW-0805">Transcription regulation</keyword>
<dbReference type="Proteomes" id="UP000053201">
    <property type="component" value="Unassembled WGS sequence"/>
</dbReference>
<dbReference type="PANTHER" id="PTHR33572">
    <property type="entry name" value="SPORE DEVELOPMENT REGULATOR VOSA"/>
    <property type="match status" value="1"/>
</dbReference>
<feature type="region of interest" description="Disordered" evidence="5">
    <location>
        <begin position="89"/>
        <end position="111"/>
    </location>
</feature>
<evidence type="ECO:0000256" key="5">
    <source>
        <dbReference type="SAM" id="MobiDB-lite"/>
    </source>
</evidence>
<evidence type="ECO:0000256" key="1">
    <source>
        <dbReference type="ARBA" id="ARBA00004123"/>
    </source>
</evidence>
<evidence type="ECO:0000259" key="6">
    <source>
        <dbReference type="PROSITE" id="PS51821"/>
    </source>
</evidence>
<dbReference type="InParanoid" id="A0A0L0HAV6"/>
<accession>A0A0L0HAV6</accession>
<feature type="region of interest" description="Disordered" evidence="5">
    <location>
        <begin position="1"/>
        <end position="68"/>
    </location>
</feature>
<dbReference type="PANTHER" id="PTHR33572:SF3">
    <property type="entry name" value="VELVET COMPLEX SUBUNIT B"/>
    <property type="match status" value="1"/>
</dbReference>
<dbReference type="RefSeq" id="XP_016605893.1">
    <property type="nucleotide sequence ID" value="XM_016755044.1"/>
</dbReference>
<gene>
    <name evidence="7" type="ORF">SPPG_06849</name>
</gene>
<dbReference type="InterPro" id="IPR038491">
    <property type="entry name" value="Velvet_dom_sf"/>
</dbReference>
<dbReference type="OMA" id="MNWGLVE"/>
<dbReference type="InterPro" id="IPR037525">
    <property type="entry name" value="Velvet_dom"/>
</dbReference>
<feature type="compositionally biased region" description="Low complexity" evidence="5">
    <location>
        <begin position="38"/>
        <end position="58"/>
    </location>
</feature>
<evidence type="ECO:0000313" key="8">
    <source>
        <dbReference type="Proteomes" id="UP000053201"/>
    </source>
</evidence>
<dbReference type="OrthoDB" id="5599552at2759"/>
<protein>
    <recommendedName>
        <fullName evidence="6">Velvet domain-containing protein</fullName>
    </recommendedName>
</protein>
<keyword evidence="8" id="KW-1185">Reference proteome</keyword>
<organism evidence="7 8">
    <name type="scientific">Spizellomyces punctatus (strain DAOM BR117)</name>
    <dbReference type="NCBI Taxonomy" id="645134"/>
    <lineage>
        <taxon>Eukaryota</taxon>
        <taxon>Fungi</taxon>
        <taxon>Fungi incertae sedis</taxon>
        <taxon>Chytridiomycota</taxon>
        <taxon>Chytridiomycota incertae sedis</taxon>
        <taxon>Chytridiomycetes</taxon>
        <taxon>Spizellomycetales</taxon>
        <taxon>Spizellomycetaceae</taxon>
        <taxon>Spizellomyces</taxon>
    </lineage>
</organism>
<sequence length="419" mass="46961">MWPSPHGRGYSSSYADAACQQHPPLPPPVSTVAQSEHSYSSSPLNARPSSSSSSTSHPNEMSHYRQQYPTAPYMPLTAEQRIQRPPAEHTTFTPHRTSHSLSSHPSVPSSQYYGELAHYDSSDLNPRPITSPFYIEQPRQSQEPQQLHPRLPEGDRVDERVQGRRYELRIRQQPARARMSGFGNSDRRPVDPPPILQLYAYGPRGVENIDIDEACQLVVHASLWSSDGSEDRNIVVSPYYYVTRREGADNEERGDADDERIEFGSPSMSRRLSGSGGAPSESMLERRKSTGSVSREMPRETDQRRDMIQTLVGSVVSPCVALEDLEEREGLFFVFHDLSIRTPGQYRIRFSLLKLSSKATVDGADPGTPILATAMSDVVSVYQPKRFPGLLGTTELSECFARQGIPIHVRRNRTKKRGD</sequence>
<dbReference type="Gene3D" id="2.60.40.3960">
    <property type="entry name" value="Velvet domain"/>
    <property type="match status" value="1"/>
</dbReference>
<feature type="domain" description="Velvet" evidence="6">
    <location>
        <begin position="161"/>
        <end position="410"/>
    </location>
</feature>
<feature type="compositionally biased region" description="Low complexity" evidence="5">
    <location>
        <begin position="99"/>
        <end position="110"/>
    </location>
</feature>
<dbReference type="eggNOG" id="ENOG502S1B4">
    <property type="taxonomic scope" value="Eukaryota"/>
</dbReference>
<name>A0A0L0HAV6_SPIPD</name>
<dbReference type="VEuPathDB" id="FungiDB:SPPG_06849"/>
<dbReference type="AlphaFoldDB" id="A0A0L0HAV6"/>
<feature type="region of interest" description="Disordered" evidence="5">
    <location>
        <begin position="247"/>
        <end position="303"/>
    </location>
</feature>
<dbReference type="GeneID" id="27690122"/>
<dbReference type="STRING" id="645134.A0A0L0HAV6"/>